<evidence type="ECO:0000313" key="3">
    <source>
        <dbReference type="Proteomes" id="UP000800041"/>
    </source>
</evidence>
<feature type="signal peptide" evidence="1">
    <location>
        <begin position="1"/>
        <end position="20"/>
    </location>
</feature>
<keyword evidence="3" id="KW-1185">Reference proteome</keyword>
<name>A0A6G1GSX7_9PEZI</name>
<protein>
    <submittedName>
        <fullName evidence="2">Uncharacterized protein</fullName>
    </submittedName>
</protein>
<proteinExistence type="predicted"/>
<reference evidence="2" key="1">
    <citation type="journal article" date="2020" name="Stud. Mycol.">
        <title>101 Dothideomycetes genomes: a test case for predicting lifestyles and emergence of pathogens.</title>
        <authorList>
            <person name="Haridas S."/>
            <person name="Albert R."/>
            <person name="Binder M."/>
            <person name="Bloem J."/>
            <person name="Labutti K."/>
            <person name="Salamov A."/>
            <person name="Andreopoulos B."/>
            <person name="Baker S."/>
            <person name="Barry K."/>
            <person name="Bills G."/>
            <person name="Bluhm B."/>
            <person name="Cannon C."/>
            <person name="Castanera R."/>
            <person name="Culley D."/>
            <person name="Daum C."/>
            <person name="Ezra D."/>
            <person name="Gonzalez J."/>
            <person name="Henrissat B."/>
            <person name="Kuo A."/>
            <person name="Liang C."/>
            <person name="Lipzen A."/>
            <person name="Lutzoni F."/>
            <person name="Magnuson J."/>
            <person name="Mondo S."/>
            <person name="Nolan M."/>
            <person name="Ohm R."/>
            <person name="Pangilinan J."/>
            <person name="Park H.-J."/>
            <person name="Ramirez L."/>
            <person name="Alfaro M."/>
            <person name="Sun H."/>
            <person name="Tritt A."/>
            <person name="Yoshinaga Y."/>
            <person name="Zwiers L.-H."/>
            <person name="Turgeon B."/>
            <person name="Goodwin S."/>
            <person name="Spatafora J."/>
            <person name="Crous P."/>
            <person name="Grigoriev I."/>
        </authorList>
    </citation>
    <scope>NUCLEOTIDE SEQUENCE</scope>
    <source>
        <strain evidence="2">CBS 113979</strain>
    </source>
</reference>
<evidence type="ECO:0000313" key="2">
    <source>
        <dbReference type="EMBL" id="KAF1984035.1"/>
    </source>
</evidence>
<evidence type="ECO:0000256" key="1">
    <source>
        <dbReference type="SAM" id="SignalP"/>
    </source>
</evidence>
<sequence>MDRILSPTWLLSLALTLLSSIINHQDQDAVLVVSLLPLFAHSNAPCSRKMNEILYFIYYLPTVWDSPQTSNKKLTVTLIINTLICLSSFPYTY</sequence>
<feature type="chain" id="PRO_5026128864" evidence="1">
    <location>
        <begin position="21"/>
        <end position="93"/>
    </location>
</feature>
<dbReference type="EMBL" id="ML977170">
    <property type="protein sequence ID" value="KAF1984035.1"/>
    <property type="molecule type" value="Genomic_DNA"/>
</dbReference>
<accession>A0A6G1GSX7</accession>
<keyword evidence="1" id="KW-0732">Signal</keyword>
<organism evidence="2 3">
    <name type="scientific">Aulographum hederae CBS 113979</name>
    <dbReference type="NCBI Taxonomy" id="1176131"/>
    <lineage>
        <taxon>Eukaryota</taxon>
        <taxon>Fungi</taxon>
        <taxon>Dikarya</taxon>
        <taxon>Ascomycota</taxon>
        <taxon>Pezizomycotina</taxon>
        <taxon>Dothideomycetes</taxon>
        <taxon>Pleosporomycetidae</taxon>
        <taxon>Aulographales</taxon>
        <taxon>Aulographaceae</taxon>
    </lineage>
</organism>
<dbReference type="AlphaFoldDB" id="A0A6G1GSX7"/>
<gene>
    <name evidence="2" type="ORF">K402DRAFT_148836</name>
</gene>
<dbReference type="Proteomes" id="UP000800041">
    <property type="component" value="Unassembled WGS sequence"/>
</dbReference>